<evidence type="ECO:0000259" key="8">
    <source>
        <dbReference type="Pfam" id="PF13947"/>
    </source>
</evidence>
<evidence type="ECO:0000313" key="10">
    <source>
        <dbReference type="EMBL" id="PON86954.1"/>
    </source>
</evidence>
<keyword evidence="10" id="KW-0418">Kinase</keyword>
<evidence type="ECO:0000256" key="7">
    <source>
        <dbReference type="SAM" id="SignalP"/>
    </source>
</evidence>
<dbReference type="Proteomes" id="UP000237000">
    <property type="component" value="Unassembled WGS sequence"/>
</dbReference>
<dbReference type="STRING" id="63057.A0A2P5EN22"/>
<dbReference type="GO" id="GO:0030247">
    <property type="term" value="F:polysaccharide binding"/>
    <property type="evidence" value="ECO:0007669"/>
    <property type="project" value="InterPro"/>
</dbReference>
<keyword evidence="10" id="KW-0675">Receptor</keyword>
<evidence type="ECO:0000259" key="9">
    <source>
        <dbReference type="Pfam" id="PF14380"/>
    </source>
</evidence>
<dbReference type="InterPro" id="IPR025287">
    <property type="entry name" value="WAK_GUB"/>
</dbReference>
<dbReference type="GO" id="GO:0004674">
    <property type="term" value="F:protein serine/threonine kinase activity"/>
    <property type="evidence" value="ECO:0007669"/>
    <property type="project" value="UniProtKB-EC"/>
</dbReference>
<keyword evidence="3 7" id="KW-0732">Signal</keyword>
<dbReference type="AlphaFoldDB" id="A0A2P5EN22"/>
<comment type="subcellular location">
    <subcellularLocation>
        <location evidence="1">Membrane</location>
        <topology evidence="1">Single-pass membrane protein</topology>
    </subcellularLocation>
</comment>
<accession>A0A2P5EN22</accession>
<comment type="caution">
    <text evidence="10">The sequence shown here is derived from an EMBL/GenBank/DDBJ whole genome shotgun (WGS) entry which is preliminary data.</text>
</comment>
<evidence type="ECO:0000256" key="3">
    <source>
        <dbReference type="ARBA" id="ARBA00022729"/>
    </source>
</evidence>
<evidence type="ECO:0000256" key="1">
    <source>
        <dbReference type="ARBA" id="ARBA00004167"/>
    </source>
</evidence>
<dbReference type="InterPro" id="IPR032872">
    <property type="entry name" value="WAK_assoc_C"/>
</dbReference>
<feature type="domain" description="Wall-associated receptor kinase galacturonan-binding" evidence="8">
    <location>
        <begin position="44"/>
        <end position="108"/>
    </location>
</feature>
<evidence type="ECO:0000256" key="5">
    <source>
        <dbReference type="ARBA" id="ARBA00047899"/>
    </source>
</evidence>
<dbReference type="EMBL" id="JXTC01000123">
    <property type="protein sequence ID" value="PON86954.1"/>
    <property type="molecule type" value="Genomic_DNA"/>
</dbReference>
<organism evidence="10 11">
    <name type="scientific">Trema orientale</name>
    <name type="common">Charcoal tree</name>
    <name type="synonym">Celtis orientalis</name>
    <dbReference type="NCBI Taxonomy" id="63057"/>
    <lineage>
        <taxon>Eukaryota</taxon>
        <taxon>Viridiplantae</taxon>
        <taxon>Streptophyta</taxon>
        <taxon>Embryophyta</taxon>
        <taxon>Tracheophyta</taxon>
        <taxon>Spermatophyta</taxon>
        <taxon>Magnoliopsida</taxon>
        <taxon>eudicotyledons</taxon>
        <taxon>Gunneridae</taxon>
        <taxon>Pentapetalae</taxon>
        <taxon>rosids</taxon>
        <taxon>fabids</taxon>
        <taxon>Rosales</taxon>
        <taxon>Cannabaceae</taxon>
        <taxon>Trema</taxon>
    </lineage>
</organism>
<dbReference type="EC" id="2.7.11.1" evidence="2"/>
<gene>
    <name evidence="10" type="ORF">TorRG33x02_172010</name>
</gene>
<proteinExistence type="predicted"/>
<dbReference type="PANTHER" id="PTHR33138">
    <property type="entry name" value="OS01G0690200 PROTEIN"/>
    <property type="match status" value="1"/>
</dbReference>
<evidence type="ECO:0000313" key="11">
    <source>
        <dbReference type="Proteomes" id="UP000237000"/>
    </source>
</evidence>
<dbReference type="OrthoDB" id="1194525at2759"/>
<protein>
    <recommendedName>
        <fullName evidence="2">non-specific serine/threonine protein kinase</fullName>
        <ecNumber evidence="2">2.7.11.1</ecNumber>
    </recommendedName>
</protein>
<feature type="chain" id="PRO_5015146244" description="non-specific serine/threonine protein kinase" evidence="7">
    <location>
        <begin position="37"/>
        <end position="273"/>
    </location>
</feature>
<comment type="catalytic activity">
    <reaction evidence="5">
        <text>L-threonyl-[protein] + ATP = O-phospho-L-threonyl-[protein] + ADP + H(+)</text>
        <dbReference type="Rhea" id="RHEA:46608"/>
        <dbReference type="Rhea" id="RHEA-COMP:11060"/>
        <dbReference type="Rhea" id="RHEA-COMP:11605"/>
        <dbReference type="ChEBI" id="CHEBI:15378"/>
        <dbReference type="ChEBI" id="CHEBI:30013"/>
        <dbReference type="ChEBI" id="CHEBI:30616"/>
        <dbReference type="ChEBI" id="CHEBI:61977"/>
        <dbReference type="ChEBI" id="CHEBI:456216"/>
        <dbReference type="EC" id="2.7.11.1"/>
    </reaction>
</comment>
<dbReference type="PANTHER" id="PTHR33138:SF27">
    <property type="entry name" value="WALL-ASSOCIATED RECEPTOR KINASE C-TERMINAL DOMAIN-CONTAINING PROTEIN"/>
    <property type="match status" value="1"/>
</dbReference>
<name>A0A2P5EN22_TREOI</name>
<evidence type="ECO:0000256" key="4">
    <source>
        <dbReference type="ARBA" id="ARBA00023180"/>
    </source>
</evidence>
<keyword evidence="4" id="KW-0325">Glycoprotein</keyword>
<feature type="signal peptide" evidence="7">
    <location>
        <begin position="1"/>
        <end position="36"/>
    </location>
</feature>
<sequence>MKILFSNLISASSPSIHLFVFLALIINFFSVNPVGAVDPYFQLCNVPRRCGNQTIRFPFYIKRLEGPVCGYPGFDLACDDIGRSILYFSGESYVVRQIFYQNQSLLVSNTALSDPEVEYYALNSLRNLSLPVDFVLVPNQKRVFLHYSCSYPSFSNYVIGVIGVDDANYYFDKVLAIPEDDKVELNGTCRAGRVVVVPVRYWGKNKEMSMREVLSRGFMLNWRAKNCTLCESTGGRCGFDNHFKCYCPDKPHAAHCDDHVPGQVSLYLLCISL</sequence>
<keyword evidence="11" id="KW-1185">Reference proteome</keyword>
<evidence type="ECO:0000256" key="2">
    <source>
        <dbReference type="ARBA" id="ARBA00012513"/>
    </source>
</evidence>
<evidence type="ECO:0000256" key="6">
    <source>
        <dbReference type="ARBA" id="ARBA00048679"/>
    </source>
</evidence>
<keyword evidence="10" id="KW-0808">Transferase</keyword>
<dbReference type="Pfam" id="PF14380">
    <property type="entry name" value="WAK_assoc"/>
    <property type="match status" value="1"/>
</dbReference>
<feature type="domain" description="Wall-associated receptor kinase C-terminal" evidence="9">
    <location>
        <begin position="178"/>
        <end position="250"/>
    </location>
</feature>
<reference evidence="11" key="1">
    <citation type="submission" date="2016-06" db="EMBL/GenBank/DDBJ databases">
        <title>Parallel loss of symbiosis genes in relatives of nitrogen-fixing non-legume Parasponia.</title>
        <authorList>
            <person name="Van Velzen R."/>
            <person name="Holmer R."/>
            <person name="Bu F."/>
            <person name="Rutten L."/>
            <person name="Van Zeijl A."/>
            <person name="Liu W."/>
            <person name="Santuari L."/>
            <person name="Cao Q."/>
            <person name="Sharma T."/>
            <person name="Shen D."/>
            <person name="Roswanjaya Y."/>
            <person name="Wardhani T."/>
            <person name="Kalhor M.S."/>
            <person name="Jansen J."/>
            <person name="Van den Hoogen J."/>
            <person name="Gungor B."/>
            <person name="Hartog M."/>
            <person name="Hontelez J."/>
            <person name="Verver J."/>
            <person name="Yang W.-C."/>
            <person name="Schijlen E."/>
            <person name="Repin R."/>
            <person name="Schilthuizen M."/>
            <person name="Schranz E."/>
            <person name="Heidstra R."/>
            <person name="Miyata K."/>
            <person name="Fedorova E."/>
            <person name="Kohlen W."/>
            <person name="Bisseling T."/>
            <person name="Smit S."/>
            <person name="Geurts R."/>
        </authorList>
    </citation>
    <scope>NUCLEOTIDE SEQUENCE [LARGE SCALE GENOMIC DNA]</scope>
    <source>
        <strain evidence="11">cv. RG33-2</strain>
    </source>
</reference>
<dbReference type="InParanoid" id="A0A2P5EN22"/>
<dbReference type="Pfam" id="PF13947">
    <property type="entry name" value="GUB_WAK_bind"/>
    <property type="match status" value="1"/>
</dbReference>
<dbReference type="GO" id="GO:0016020">
    <property type="term" value="C:membrane"/>
    <property type="evidence" value="ECO:0007669"/>
    <property type="project" value="UniProtKB-SubCell"/>
</dbReference>
<comment type="catalytic activity">
    <reaction evidence="6">
        <text>L-seryl-[protein] + ATP = O-phospho-L-seryl-[protein] + ADP + H(+)</text>
        <dbReference type="Rhea" id="RHEA:17989"/>
        <dbReference type="Rhea" id="RHEA-COMP:9863"/>
        <dbReference type="Rhea" id="RHEA-COMP:11604"/>
        <dbReference type="ChEBI" id="CHEBI:15378"/>
        <dbReference type="ChEBI" id="CHEBI:29999"/>
        <dbReference type="ChEBI" id="CHEBI:30616"/>
        <dbReference type="ChEBI" id="CHEBI:83421"/>
        <dbReference type="ChEBI" id="CHEBI:456216"/>
        <dbReference type="EC" id="2.7.11.1"/>
    </reaction>
</comment>